<dbReference type="Ensembl" id="ENSLOCT00000000149.1">
    <property type="protein sequence ID" value="ENSLOCP00000000149.1"/>
    <property type="gene ID" value="ENSLOCG00000000137.1"/>
</dbReference>
<dbReference type="InterPro" id="IPR041577">
    <property type="entry name" value="RT_RNaseH_2"/>
</dbReference>
<dbReference type="STRING" id="7918.ENSLOCP00000000149"/>
<protein>
    <recommendedName>
        <fullName evidence="1">Gypsy retrotransposon integrase-like protein 1</fullName>
    </recommendedName>
</protein>
<dbReference type="Pfam" id="PF17919">
    <property type="entry name" value="RT_RNaseH_2"/>
    <property type="match status" value="1"/>
</dbReference>
<accession>W5LVJ2</accession>
<evidence type="ECO:0000313" key="3">
    <source>
        <dbReference type="Ensembl" id="ENSLOCP00000000149.1"/>
    </source>
</evidence>
<evidence type="ECO:0000259" key="2">
    <source>
        <dbReference type="PROSITE" id="PS50994"/>
    </source>
</evidence>
<dbReference type="SUPFAM" id="SSF53098">
    <property type="entry name" value="Ribonuclease H-like"/>
    <property type="match status" value="1"/>
</dbReference>
<dbReference type="PANTHER" id="PTHR37984:SF15">
    <property type="entry name" value="INTEGRASE CATALYTIC DOMAIN-CONTAINING PROTEIN"/>
    <property type="match status" value="1"/>
</dbReference>
<dbReference type="InterPro" id="IPR050951">
    <property type="entry name" value="Retrovirus_Pol_polyprotein"/>
</dbReference>
<dbReference type="InterPro" id="IPR001584">
    <property type="entry name" value="Integrase_cat-core"/>
</dbReference>
<dbReference type="eggNOG" id="KOG0017">
    <property type="taxonomic scope" value="Eukaryota"/>
</dbReference>
<reference evidence="3" key="3">
    <citation type="submission" date="2025-09" db="UniProtKB">
        <authorList>
            <consortium name="Ensembl"/>
        </authorList>
    </citation>
    <scope>IDENTIFICATION</scope>
</reference>
<dbReference type="InParanoid" id="W5LVJ2"/>
<dbReference type="Gene3D" id="3.30.70.270">
    <property type="match status" value="1"/>
</dbReference>
<dbReference type="GO" id="GO:0015074">
    <property type="term" value="P:DNA integration"/>
    <property type="evidence" value="ECO:0007669"/>
    <property type="project" value="InterPro"/>
</dbReference>
<dbReference type="AlphaFoldDB" id="W5LVJ2"/>
<feature type="domain" description="Integrase catalytic" evidence="2">
    <location>
        <begin position="342"/>
        <end position="457"/>
    </location>
</feature>
<dbReference type="Gene3D" id="1.10.340.70">
    <property type="match status" value="1"/>
</dbReference>
<proteinExistence type="predicted"/>
<dbReference type="InterPro" id="IPR043502">
    <property type="entry name" value="DNA/RNA_pol_sf"/>
</dbReference>
<organism evidence="3 4">
    <name type="scientific">Lepisosteus oculatus</name>
    <name type="common">Spotted gar</name>
    <dbReference type="NCBI Taxonomy" id="7918"/>
    <lineage>
        <taxon>Eukaryota</taxon>
        <taxon>Metazoa</taxon>
        <taxon>Chordata</taxon>
        <taxon>Craniata</taxon>
        <taxon>Vertebrata</taxon>
        <taxon>Euteleostomi</taxon>
        <taxon>Actinopterygii</taxon>
        <taxon>Neopterygii</taxon>
        <taxon>Holostei</taxon>
        <taxon>Semionotiformes</taxon>
        <taxon>Lepisosteidae</taxon>
        <taxon>Lepisosteus</taxon>
    </lineage>
</organism>
<dbReference type="HOGENOM" id="CLU_000384_9_5_1"/>
<dbReference type="PANTHER" id="PTHR37984">
    <property type="entry name" value="PROTEIN CBG26694"/>
    <property type="match status" value="1"/>
</dbReference>
<dbReference type="Gene3D" id="3.30.420.10">
    <property type="entry name" value="Ribonuclease H-like superfamily/Ribonuclease H"/>
    <property type="match status" value="1"/>
</dbReference>
<dbReference type="InterPro" id="IPR041588">
    <property type="entry name" value="Integrase_H2C2"/>
</dbReference>
<dbReference type="SUPFAM" id="SSF56672">
    <property type="entry name" value="DNA/RNA polymerases"/>
    <property type="match status" value="1"/>
</dbReference>
<dbReference type="PROSITE" id="PS50994">
    <property type="entry name" value="INTEGRASE"/>
    <property type="match status" value="1"/>
</dbReference>
<dbReference type="OMA" id="WATEICR"/>
<keyword evidence="4" id="KW-1185">Reference proteome</keyword>
<evidence type="ECO:0000313" key="4">
    <source>
        <dbReference type="Proteomes" id="UP000018468"/>
    </source>
</evidence>
<dbReference type="InterPro" id="IPR012337">
    <property type="entry name" value="RNaseH-like_sf"/>
</dbReference>
<dbReference type="Proteomes" id="UP000018468">
    <property type="component" value="Unassembled WGS sequence"/>
</dbReference>
<dbReference type="GO" id="GO:0003676">
    <property type="term" value="F:nucleic acid binding"/>
    <property type="evidence" value="ECO:0007669"/>
    <property type="project" value="InterPro"/>
</dbReference>
<dbReference type="InterPro" id="IPR043128">
    <property type="entry name" value="Rev_trsase/Diguanyl_cyclase"/>
</dbReference>
<dbReference type="GeneTree" id="ENSGT01030000238596"/>
<sequence length="500" mass="55745">VGFRLTGAGLTPLQSNIEAIQRIPEPTTPAQVTSFLGFSLDRSRFLPHYLVTKAPLHQLLQKGAPWVWTHACSESHLLKAQLTSLPVLTHFDLSSPTFITCDTSSTAVGAVLSQLHNRIAFTSQALSPAEQKYSLGEREVWSCERRHMYLYSCRFMLEALTALLTTSGTGHRPLRLASERLQQYNFALKFTPGHENVERDSRAATFPNLPGVPESDTLEPDLIQMLYTQLQTIVALQELQKALEQDPVLSQLHTFICSGWPSKVSAWMSSCWNDSCVAQGPTVVPASLQAHVLQMAHAGHLGIVMVKQQRQDLVRWPGINRDIEALVRNCKACLLIRKTGGPPLQPLDWLAKPWDHLQLHICGELCGVLPHQRFLIKAYDFPSKWPEVASTGSVTTQAVTVFLESLFARWGLPTIITTDNGLQFSRECFLADRGIRHLHTAFYNPKANRGVEPLNHTQKPHQSPPVQGLFLLSHAEHTPTGSSPAFIMLGHELQMPLDRL</sequence>
<reference evidence="4" key="1">
    <citation type="submission" date="2011-12" db="EMBL/GenBank/DDBJ databases">
        <title>The Draft Genome of Lepisosteus oculatus.</title>
        <authorList>
            <consortium name="The Broad Institute Genome Assembly &amp; Analysis Group"/>
            <consortium name="Computational R&amp;D Group"/>
            <consortium name="and Sequencing Platform"/>
            <person name="Di Palma F."/>
            <person name="Alfoldi J."/>
            <person name="Johnson J."/>
            <person name="Berlin A."/>
            <person name="Gnerre S."/>
            <person name="Jaffe D."/>
            <person name="MacCallum I."/>
            <person name="Young S."/>
            <person name="Walker B.J."/>
            <person name="Lander E.S."/>
            <person name="Lindblad-Toh K."/>
        </authorList>
    </citation>
    <scope>NUCLEOTIDE SEQUENCE [LARGE SCALE GENOMIC DNA]</scope>
</reference>
<reference evidence="3" key="2">
    <citation type="submission" date="2025-08" db="UniProtKB">
        <authorList>
            <consortium name="Ensembl"/>
        </authorList>
    </citation>
    <scope>IDENTIFICATION</scope>
</reference>
<dbReference type="InterPro" id="IPR036397">
    <property type="entry name" value="RNaseH_sf"/>
</dbReference>
<name>W5LVJ2_LEPOC</name>
<evidence type="ECO:0000256" key="1">
    <source>
        <dbReference type="ARBA" id="ARBA00039658"/>
    </source>
</evidence>
<dbReference type="Pfam" id="PF17921">
    <property type="entry name" value="Integrase_H2C2"/>
    <property type="match status" value="1"/>
</dbReference>